<reference evidence="2 3" key="1">
    <citation type="submission" date="2017-01" db="EMBL/GenBank/DDBJ databases">
        <authorList>
            <person name="Mah S.A."/>
            <person name="Swanson W.J."/>
            <person name="Moy G.W."/>
            <person name="Vacquier V.D."/>
        </authorList>
    </citation>
    <scope>NUCLEOTIDE SEQUENCE [LARGE SCALE GENOMIC DNA]</scope>
    <source>
        <strain evidence="2 3">CGMCC 1.8909</strain>
    </source>
</reference>
<dbReference type="Proteomes" id="UP000185687">
    <property type="component" value="Unassembled WGS sequence"/>
</dbReference>
<dbReference type="AlphaFoldDB" id="A0A1N7GBS3"/>
<feature type="domain" description="DUF8139" evidence="1">
    <location>
        <begin position="1"/>
        <end position="31"/>
    </location>
</feature>
<dbReference type="Pfam" id="PF26460">
    <property type="entry name" value="DUF8139"/>
    <property type="match status" value="1"/>
</dbReference>
<keyword evidence="3" id="KW-1185">Reference proteome</keyword>
<dbReference type="InterPro" id="IPR058452">
    <property type="entry name" value="DUF8139"/>
</dbReference>
<organism evidence="2 3">
    <name type="scientific">Natronorubrum daqingense</name>
    <dbReference type="NCBI Taxonomy" id="588898"/>
    <lineage>
        <taxon>Archaea</taxon>
        <taxon>Methanobacteriati</taxon>
        <taxon>Methanobacteriota</taxon>
        <taxon>Stenosarchaea group</taxon>
        <taxon>Halobacteria</taxon>
        <taxon>Halobacteriales</taxon>
        <taxon>Natrialbaceae</taxon>
        <taxon>Natronorubrum</taxon>
    </lineage>
</organism>
<evidence type="ECO:0000313" key="3">
    <source>
        <dbReference type="Proteomes" id="UP000185687"/>
    </source>
</evidence>
<dbReference type="EMBL" id="FTNP01000013">
    <property type="protein sequence ID" value="SIS10055.1"/>
    <property type="molecule type" value="Genomic_DNA"/>
</dbReference>
<name>A0A1N7GBS3_9EURY</name>
<evidence type="ECO:0000313" key="2">
    <source>
        <dbReference type="EMBL" id="SIS10055.1"/>
    </source>
</evidence>
<proteinExistence type="predicted"/>
<gene>
    <name evidence="2" type="ORF">SAMN05421809_3881</name>
</gene>
<evidence type="ECO:0000259" key="1">
    <source>
        <dbReference type="Pfam" id="PF26460"/>
    </source>
</evidence>
<sequence length="49" mass="5736">MKRFKEGDSVRIDIPDETGTDFERLHGCEGSYKRTESQYESLFSFSLNE</sequence>
<accession>A0A1N7GBS3</accession>
<protein>
    <recommendedName>
        <fullName evidence="1">DUF8139 domain-containing protein</fullName>
    </recommendedName>
</protein>